<evidence type="ECO:0000313" key="3">
    <source>
        <dbReference type="Proteomes" id="UP000006346"/>
    </source>
</evidence>
<dbReference type="PATRIC" id="fig|768706.3.peg.3688"/>
<name>G7WIQ7_DESOD</name>
<evidence type="ECO:0000313" key="2">
    <source>
        <dbReference type="EMBL" id="AET69131.1"/>
    </source>
</evidence>
<dbReference type="AlphaFoldDB" id="G7WIQ7"/>
<organism evidence="2 3">
    <name type="scientific">Desulfosporosinus orientis (strain ATCC 19365 / DSM 765 / NCIMB 8382 / VKM B-1628 / Singapore I)</name>
    <name type="common">Desulfotomaculum orientis</name>
    <dbReference type="NCBI Taxonomy" id="768706"/>
    <lineage>
        <taxon>Bacteria</taxon>
        <taxon>Bacillati</taxon>
        <taxon>Bacillota</taxon>
        <taxon>Clostridia</taxon>
        <taxon>Eubacteriales</taxon>
        <taxon>Desulfitobacteriaceae</taxon>
        <taxon>Desulfosporosinus</taxon>
    </lineage>
</organism>
<dbReference type="Proteomes" id="UP000006346">
    <property type="component" value="Chromosome"/>
</dbReference>
<sequence length="114" mass="12513">MIDKDIPIINRKGADYPLTSVVVLNKGHDGVVQANPVAFVHLIGGTSYSVKCNHKNLKSVGMKPPQRIEEASCTEAVIKDSIIKRFVRVISILLTVGGALFIVKHKRLMSFTKT</sequence>
<dbReference type="HOGENOM" id="CLU_2117073_0_0_9"/>
<evidence type="ECO:0000256" key="1">
    <source>
        <dbReference type="SAM" id="Phobius"/>
    </source>
</evidence>
<accession>G7WIQ7</accession>
<gene>
    <name evidence="2" type="ordered locus">Desor_3653</name>
</gene>
<feature type="transmembrane region" description="Helical" evidence="1">
    <location>
        <begin position="86"/>
        <end position="103"/>
    </location>
</feature>
<keyword evidence="3" id="KW-1185">Reference proteome</keyword>
<reference evidence="3" key="1">
    <citation type="submission" date="2011-11" db="EMBL/GenBank/DDBJ databases">
        <title>Complete sequence of Desulfosporosinus orientis DSM 765.</title>
        <authorList>
            <person name="Lucas S."/>
            <person name="Han J."/>
            <person name="Lapidus A."/>
            <person name="Cheng J.-F."/>
            <person name="Goodwin L."/>
            <person name="Pitluck S."/>
            <person name="Peters L."/>
            <person name="Ovchinnikova G."/>
            <person name="Teshima H."/>
            <person name="Detter J.C."/>
            <person name="Han C."/>
            <person name="Tapia R."/>
            <person name="Land M."/>
            <person name="Hauser L."/>
            <person name="Kyrpides N."/>
            <person name="Ivanova N."/>
            <person name="Pagani I."/>
            <person name="Pester M."/>
            <person name="Spring S."/>
            <person name="Ollivier B."/>
            <person name="Rattei T."/>
            <person name="Klenk H.-P."/>
            <person name="Wagner M."/>
            <person name="Loy A."/>
            <person name="Woyke T."/>
        </authorList>
    </citation>
    <scope>NUCLEOTIDE SEQUENCE [LARGE SCALE GENOMIC DNA]</scope>
    <source>
        <strain evidence="3">ATCC 19365 / DSM 765 / NCIMB 8382 / VKM B-1628</strain>
    </source>
</reference>
<reference evidence="2 3" key="2">
    <citation type="journal article" date="2012" name="J. Bacteriol.">
        <title>Complete genome sequences of Desulfosporosinus orientis DSM765T, Desulfosporosinus youngiae DSM17734T, Desulfosporosinus meridiei DSM13257T, and Desulfosporosinus acidiphilus DSM22704T.</title>
        <authorList>
            <person name="Pester M."/>
            <person name="Brambilla E."/>
            <person name="Alazard D."/>
            <person name="Rattei T."/>
            <person name="Weinmaier T."/>
            <person name="Han J."/>
            <person name="Lucas S."/>
            <person name="Lapidus A."/>
            <person name="Cheng J.F."/>
            <person name="Goodwin L."/>
            <person name="Pitluck S."/>
            <person name="Peters L."/>
            <person name="Ovchinnikova G."/>
            <person name="Teshima H."/>
            <person name="Detter J.C."/>
            <person name="Han C.S."/>
            <person name="Tapia R."/>
            <person name="Land M.L."/>
            <person name="Hauser L."/>
            <person name="Kyrpides N.C."/>
            <person name="Ivanova N.N."/>
            <person name="Pagani I."/>
            <person name="Huntmann M."/>
            <person name="Wei C.L."/>
            <person name="Davenport K.W."/>
            <person name="Daligault H."/>
            <person name="Chain P.S."/>
            <person name="Chen A."/>
            <person name="Mavromatis K."/>
            <person name="Markowitz V."/>
            <person name="Szeto E."/>
            <person name="Mikhailova N."/>
            <person name="Pati A."/>
            <person name="Wagner M."/>
            <person name="Woyke T."/>
            <person name="Ollivier B."/>
            <person name="Klenk H.P."/>
            <person name="Spring S."/>
            <person name="Loy A."/>
        </authorList>
    </citation>
    <scope>NUCLEOTIDE SEQUENCE [LARGE SCALE GENOMIC DNA]</scope>
    <source>
        <strain evidence="3">ATCC 19365 / DSM 765 / NCIMB 8382 / VKM B-1628</strain>
    </source>
</reference>
<dbReference type="RefSeq" id="WP_014185939.1">
    <property type="nucleotide sequence ID" value="NC_016584.1"/>
</dbReference>
<dbReference type="KEGG" id="dor:Desor_3653"/>
<proteinExistence type="predicted"/>
<keyword evidence="1" id="KW-1133">Transmembrane helix</keyword>
<dbReference type="EMBL" id="CP003108">
    <property type="protein sequence ID" value="AET69131.1"/>
    <property type="molecule type" value="Genomic_DNA"/>
</dbReference>
<protein>
    <submittedName>
        <fullName evidence="2">Uncharacterized protein</fullName>
    </submittedName>
</protein>
<keyword evidence="1" id="KW-0812">Transmembrane</keyword>
<keyword evidence="1" id="KW-0472">Membrane</keyword>